<comment type="caution">
    <text evidence="1">The sequence shown here is derived from an EMBL/GenBank/DDBJ whole genome shotgun (WGS) entry which is preliminary data.</text>
</comment>
<dbReference type="Proteomes" id="UP000603200">
    <property type="component" value="Unassembled WGS sequence"/>
</dbReference>
<evidence type="ECO:0000313" key="2">
    <source>
        <dbReference type="Proteomes" id="UP000603200"/>
    </source>
</evidence>
<dbReference type="EMBL" id="BOMN01000062">
    <property type="protein sequence ID" value="GIE21893.1"/>
    <property type="molecule type" value="Genomic_DNA"/>
</dbReference>
<sequence length="95" mass="10027">MCCCGYHLRGLRHSLLGASDVCLGGTVSAQYFNAAQLTAVGQMARLFVEFLRQHHEAVHLLRVLGGGVQEVLSPVSPLGGVDVVDIGIENLLGSP</sequence>
<gene>
    <name evidence="1" type="ORF">Ahu01nite_049950</name>
</gene>
<reference evidence="1 2" key="1">
    <citation type="submission" date="2021-01" db="EMBL/GenBank/DDBJ databases">
        <title>Whole genome shotgun sequence of Actinoplanes humidus NBRC 14915.</title>
        <authorList>
            <person name="Komaki H."/>
            <person name="Tamura T."/>
        </authorList>
    </citation>
    <scope>NUCLEOTIDE SEQUENCE [LARGE SCALE GENOMIC DNA]</scope>
    <source>
        <strain evidence="1 2">NBRC 14915</strain>
    </source>
</reference>
<proteinExistence type="predicted"/>
<name>A0ABQ3ZTV9_9ACTN</name>
<protein>
    <submittedName>
        <fullName evidence="1">Uncharacterized protein</fullName>
    </submittedName>
</protein>
<keyword evidence="2" id="KW-1185">Reference proteome</keyword>
<organism evidence="1 2">
    <name type="scientific">Winogradskya humida</name>
    <dbReference type="NCBI Taxonomy" id="113566"/>
    <lineage>
        <taxon>Bacteria</taxon>
        <taxon>Bacillati</taxon>
        <taxon>Actinomycetota</taxon>
        <taxon>Actinomycetes</taxon>
        <taxon>Micromonosporales</taxon>
        <taxon>Micromonosporaceae</taxon>
        <taxon>Winogradskya</taxon>
    </lineage>
</organism>
<accession>A0ABQ3ZTV9</accession>
<evidence type="ECO:0000313" key="1">
    <source>
        <dbReference type="EMBL" id="GIE21893.1"/>
    </source>
</evidence>